<dbReference type="Proteomes" id="UP000320717">
    <property type="component" value="Chromosome"/>
</dbReference>
<reference evidence="1 2" key="1">
    <citation type="submission" date="2019-07" db="EMBL/GenBank/DDBJ databases">
        <title>Complete Genome Sequence of drought tolerant Plant Growth-Promoting Rhizobacterium Glutamicibacter halophytocola DR408.</title>
        <authorList>
            <person name="Nishu S.D."/>
            <person name="Lee T.K."/>
        </authorList>
    </citation>
    <scope>NUCLEOTIDE SEQUENCE [LARGE SCALE GENOMIC DNA]</scope>
    <source>
        <strain evidence="1 2">DR408</strain>
    </source>
</reference>
<accession>A0ABX5Y8H5</accession>
<dbReference type="SUPFAM" id="SSF141571">
    <property type="entry name" value="Pentapeptide repeat-like"/>
    <property type="match status" value="1"/>
</dbReference>
<evidence type="ECO:0000313" key="1">
    <source>
        <dbReference type="EMBL" id="QDY65426.1"/>
    </source>
</evidence>
<evidence type="ECO:0000313" key="2">
    <source>
        <dbReference type="Proteomes" id="UP000320717"/>
    </source>
</evidence>
<name>A0ABX5Y8H5_9MICC</name>
<keyword evidence="2" id="KW-1185">Reference proteome</keyword>
<proteinExistence type="predicted"/>
<dbReference type="Gene3D" id="2.160.20.80">
    <property type="entry name" value="E3 ubiquitin-protein ligase SopA"/>
    <property type="match status" value="1"/>
</dbReference>
<dbReference type="EMBL" id="CP042260">
    <property type="protein sequence ID" value="QDY65426.1"/>
    <property type="molecule type" value="Genomic_DNA"/>
</dbReference>
<protein>
    <submittedName>
        <fullName evidence="1">Pentapeptide repeat-containing protein</fullName>
    </submittedName>
</protein>
<gene>
    <name evidence="1" type="ORF">FQA45_03365</name>
</gene>
<organism evidence="1 2">
    <name type="scientific">Glutamicibacter halophytocola</name>
    <dbReference type="NCBI Taxonomy" id="1933880"/>
    <lineage>
        <taxon>Bacteria</taxon>
        <taxon>Bacillati</taxon>
        <taxon>Actinomycetota</taxon>
        <taxon>Actinomycetes</taxon>
        <taxon>Micrococcales</taxon>
        <taxon>Micrococcaceae</taxon>
        <taxon>Glutamicibacter</taxon>
    </lineage>
</organism>
<sequence>MYHLNPKIRPFTLPALAAGFAGDLGGGEYVGLLHFQGIDTPVHADDARLEECRFTGVALETLRNARLLQCELQQIGAPSLNAAGAFLNDVRVTHSRIGSGDFAEAELDGVVFENCKFGWLNLRRAKVRDVVFRNCQFEEIDFGGQIQRVSFTDSRTSVLNCVGAQLRDVDLQGLDFAQIEGLEAMRGTQISTLQLSLLAEEMAGHLGIKIAT</sequence>